<reference evidence="1 2" key="1">
    <citation type="submission" date="2016-10" db="EMBL/GenBank/DDBJ databases">
        <title>Comparative genomics uncovers the prolific and rare metabolic potential of the cyanobacterial genus Moorea.</title>
        <authorList>
            <person name="Leao T."/>
            <person name="Castelao G."/>
            <person name="Korobeynikov A."/>
            <person name="Monroe E.A."/>
            <person name="Podell S."/>
            <person name="Glukhov E."/>
            <person name="Allen E."/>
            <person name="Gerwick W.H."/>
            <person name="Gerwick L."/>
        </authorList>
    </citation>
    <scope>NUCLEOTIDE SEQUENCE [LARGE SCALE GENOMIC DNA]</scope>
    <source>
        <strain evidence="1 2">PNG5-198</strain>
    </source>
</reference>
<name>A0A1U7N1V0_9CYAN</name>
<accession>A0A1U7N1V0</accession>
<dbReference type="EMBL" id="MKZS01000001">
    <property type="protein sequence ID" value="OLT59923.1"/>
    <property type="molecule type" value="Genomic_DNA"/>
</dbReference>
<evidence type="ECO:0000313" key="1">
    <source>
        <dbReference type="EMBL" id="OLT59923.1"/>
    </source>
</evidence>
<gene>
    <name evidence="1" type="ORF">BJP37_13740</name>
</gene>
<sequence>MKYTFEILGVSPVLDFFNHQQTLSQRKVPPRLKYLGTYHCTLDALIESAETLPSQADWGIDQAVDSVIEFWMNHPEIISYWKQRLNDAGKDNLLVSRVADFESLKAEFESLISSSNR</sequence>
<comment type="caution">
    <text evidence="1">The sequence shown here is derived from an EMBL/GenBank/DDBJ whole genome shotgun (WGS) entry which is preliminary data.</text>
</comment>
<keyword evidence="2" id="KW-1185">Reference proteome</keyword>
<dbReference type="Proteomes" id="UP000186657">
    <property type="component" value="Unassembled WGS sequence"/>
</dbReference>
<organism evidence="1 2">
    <name type="scientific">Moorena bouillonii PNG</name>
    <dbReference type="NCBI Taxonomy" id="568701"/>
    <lineage>
        <taxon>Bacteria</taxon>
        <taxon>Bacillati</taxon>
        <taxon>Cyanobacteriota</taxon>
        <taxon>Cyanophyceae</taxon>
        <taxon>Coleofasciculales</taxon>
        <taxon>Coleofasciculaceae</taxon>
        <taxon>Moorena</taxon>
    </lineage>
</organism>
<proteinExistence type="predicted"/>
<dbReference type="RefSeq" id="WP_075899705.1">
    <property type="nucleotide sequence ID" value="NZ_MKZS01000001.1"/>
</dbReference>
<evidence type="ECO:0000313" key="2">
    <source>
        <dbReference type="Proteomes" id="UP000186657"/>
    </source>
</evidence>
<protein>
    <submittedName>
        <fullName evidence="1">Uncharacterized protein</fullName>
    </submittedName>
</protein>
<dbReference type="AlphaFoldDB" id="A0A1U7N1V0"/>